<dbReference type="GO" id="GO:0016405">
    <property type="term" value="F:CoA-ligase activity"/>
    <property type="evidence" value="ECO:0007669"/>
    <property type="project" value="TreeGrafter"/>
</dbReference>
<dbReference type="Gene3D" id="3.40.50.12780">
    <property type="entry name" value="N-terminal domain of ligase-like"/>
    <property type="match status" value="1"/>
</dbReference>
<dbReference type="InterPro" id="IPR000873">
    <property type="entry name" value="AMP-dep_synth/lig_dom"/>
</dbReference>
<dbReference type="AlphaFoldDB" id="A0A8H5LT71"/>
<evidence type="ECO:0000313" key="4">
    <source>
        <dbReference type="EMBL" id="KAF5368454.1"/>
    </source>
</evidence>
<dbReference type="Pfam" id="PF00501">
    <property type="entry name" value="AMP-binding"/>
    <property type="match status" value="1"/>
</dbReference>
<dbReference type="Pfam" id="PF13193">
    <property type="entry name" value="AMP-binding_C"/>
    <property type="match status" value="1"/>
</dbReference>
<dbReference type="SUPFAM" id="SSF56801">
    <property type="entry name" value="Acetyl-CoA synthetase-like"/>
    <property type="match status" value="1"/>
</dbReference>
<keyword evidence="1" id="KW-0472">Membrane</keyword>
<dbReference type="InterPro" id="IPR020845">
    <property type="entry name" value="AMP-binding_CS"/>
</dbReference>
<dbReference type="Proteomes" id="UP000559256">
    <property type="component" value="Unassembled WGS sequence"/>
</dbReference>
<feature type="transmembrane region" description="Helical" evidence="1">
    <location>
        <begin position="255"/>
        <end position="277"/>
    </location>
</feature>
<dbReference type="OrthoDB" id="6509636at2759"/>
<dbReference type="InterPro" id="IPR045851">
    <property type="entry name" value="AMP-bd_C_sf"/>
</dbReference>
<dbReference type="PROSITE" id="PS00455">
    <property type="entry name" value="AMP_BINDING"/>
    <property type="match status" value="1"/>
</dbReference>
<keyword evidence="5" id="KW-1185">Reference proteome</keyword>
<feature type="domain" description="AMP-dependent synthetase/ligase" evidence="2">
    <location>
        <begin position="56"/>
        <end position="415"/>
    </location>
</feature>
<evidence type="ECO:0000256" key="1">
    <source>
        <dbReference type="SAM" id="Phobius"/>
    </source>
</evidence>
<dbReference type="Gene3D" id="3.30.300.30">
    <property type="match status" value="1"/>
</dbReference>
<dbReference type="PANTHER" id="PTHR24096:SF422">
    <property type="entry name" value="BCDNA.GH02901"/>
    <property type="match status" value="1"/>
</dbReference>
<evidence type="ECO:0008006" key="6">
    <source>
        <dbReference type="Google" id="ProtNLM"/>
    </source>
</evidence>
<accession>A0A8H5LT71</accession>
<evidence type="ECO:0000313" key="5">
    <source>
        <dbReference type="Proteomes" id="UP000559256"/>
    </source>
</evidence>
<evidence type="ECO:0000259" key="2">
    <source>
        <dbReference type="Pfam" id="PF00501"/>
    </source>
</evidence>
<reference evidence="4 5" key="1">
    <citation type="journal article" date="2020" name="ISME J.">
        <title>Uncovering the hidden diversity of litter-decomposition mechanisms in mushroom-forming fungi.</title>
        <authorList>
            <person name="Floudas D."/>
            <person name="Bentzer J."/>
            <person name="Ahren D."/>
            <person name="Johansson T."/>
            <person name="Persson P."/>
            <person name="Tunlid A."/>
        </authorList>
    </citation>
    <scope>NUCLEOTIDE SEQUENCE [LARGE SCALE GENOMIC DNA]</scope>
    <source>
        <strain evidence="4 5">CBS 291.85</strain>
    </source>
</reference>
<keyword evidence="1" id="KW-0812">Transmembrane</keyword>
<sequence length="576" mass="62963">MSAVHEFRSPLSLPQIPDDLTIPQFLLEYKHSLMPARPHNAPWLIEDHSGRGILTEELRERTYKLANALNTRWNIGENDVVCIFSPNNVDYPVSIWAIHSLGAVVTPANPSYTADELVYQLEISRARLIFTHSDFLETALAAAQKAGISQDNVIVIPGNATGKKTAEAVTVDSLVSSAKSTSFKHCRLRPGQAKTKLAFLSFSSGTTGKPKAVAIPHYSVISNVIQKAVHYKIGNPSAEKIFLPGDVSLGVLPFFHIYGLIVTMHFMLFCGVSIVVIPKFNLVEFLKSIVRHKIMHLSVVPPQVVLLCKHPAVKDYDLTHVKYIMSGAAPLSGELIPQLQQLCPKASIGQGYGMTETATTISMFPPEQKIGTLGSAGVLIPGIKARVVKADGSLAKEGEQGELVVTGPSMALGYLNNEAATKETFINGWVRTGDEVIVKNQEVYVVDRLKEIIKASCGNLELSELEGHLLLHPAVNDVCVVGIPDDYSGEVPMAFVVVDPKLKPIVDGNLEEAEKLKRIVTKHVSDSKIQYKWLAGGVEFIDAIPKNPSGKILRRVLRDTVKGRKQNSWSAVRTKL</sequence>
<dbReference type="EMBL" id="JAACJM010000015">
    <property type="protein sequence ID" value="KAF5368454.1"/>
    <property type="molecule type" value="Genomic_DNA"/>
</dbReference>
<name>A0A8H5LT71_9AGAR</name>
<gene>
    <name evidence="4" type="ORF">D9758_002336</name>
</gene>
<feature type="domain" description="AMP-binding enzyme C-terminal" evidence="3">
    <location>
        <begin position="464"/>
        <end position="551"/>
    </location>
</feature>
<proteinExistence type="predicted"/>
<dbReference type="InterPro" id="IPR025110">
    <property type="entry name" value="AMP-bd_C"/>
</dbReference>
<comment type="caution">
    <text evidence="4">The sequence shown here is derived from an EMBL/GenBank/DDBJ whole genome shotgun (WGS) entry which is preliminary data.</text>
</comment>
<dbReference type="PANTHER" id="PTHR24096">
    <property type="entry name" value="LONG-CHAIN-FATTY-ACID--COA LIGASE"/>
    <property type="match status" value="1"/>
</dbReference>
<keyword evidence="1" id="KW-1133">Transmembrane helix</keyword>
<dbReference type="InterPro" id="IPR042099">
    <property type="entry name" value="ANL_N_sf"/>
</dbReference>
<organism evidence="4 5">
    <name type="scientific">Tetrapyrgos nigripes</name>
    <dbReference type="NCBI Taxonomy" id="182062"/>
    <lineage>
        <taxon>Eukaryota</taxon>
        <taxon>Fungi</taxon>
        <taxon>Dikarya</taxon>
        <taxon>Basidiomycota</taxon>
        <taxon>Agaricomycotina</taxon>
        <taxon>Agaricomycetes</taxon>
        <taxon>Agaricomycetidae</taxon>
        <taxon>Agaricales</taxon>
        <taxon>Marasmiineae</taxon>
        <taxon>Marasmiaceae</taxon>
        <taxon>Tetrapyrgos</taxon>
    </lineage>
</organism>
<evidence type="ECO:0000259" key="3">
    <source>
        <dbReference type="Pfam" id="PF13193"/>
    </source>
</evidence>
<protein>
    <recommendedName>
        <fullName evidence="6">Phenylacetyl-CoA ligase</fullName>
    </recommendedName>
</protein>